<dbReference type="RefSeq" id="WP_078929500.1">
    <property type="nucleotide sequence ID" value="NZ_FUXX01000058.1"/>
</dbReference>
<dbReference type="InterPro" id="IPR002611">
    <property type="entry name" value="IstB_ATP-bd"/>
</dbReference>
<evidence type="ECO:0000259" key="1">
    <source>
        <dbReference type="Pfam" id="PF01695"/>
    </source>
</evidence>
<sequence>MKLLKQQEELIVKLNKLGILGMADDLRNQFENEEIYSQVSFINRIEQLVSCQEAFSANRKYARLVKNAHIRDSITFNQLRFNEKTDGITNDELAYLASNIWATDDIKNILIVGSTGVGKTALSSAIAYNLCKAGISVRCYRWGDFVNEVNIRKDDTRSIALFLKQIIKYTVVCFDDFGLQGKLDSKVAECLFHILDLRWRTKPVIFTSQLKVEGFELLFAKSTQSDAIIDRLLHPSKIVTLQGQSKR</sequence>
<dbReference type="SUPFAM" id="SSF52540">
    <property type="entry name" value="P-loop containing nucleoside triphosphate hydrolases"/>
    <property type="match status" value="1"/>
</dbReference>
<dbReference type="Proteomes" id="UP000242432">
    <property type="component" value="Unassembled WGS sequence"/>
</dbReference>
<dbReference type="EMBL" id="FUXX01000058">
    <property type="protein sequence ID" value="SKA69325.1"/>
    <property type="molecule type" value="Genomic_DNA"/>
</dbReference>
<dbReference type="GO" id="GO:0005524">
    <property type="term" value="F:ATP binding"/>
    <property type="evidence" value="ECO:0007669"/>
    <property type="project" value="InterPro"/>
</dbReference>
<dbReference type="AlphaFoldDB" id="A0A1T4VWX0"/>
<gene>
    <name evidence="2" type="ORF">SAMN02745213_02198</name>
</gene>
<dbReference type="PANTHER" id="PTHR30050">
    <property type="entry name" value="CHROMOSOMAL REPLICATION INITIATOR PROTEIN DNAA"/>
    <property type="match status" value="1"/>
</dbReference>
<keyword evidence="3" id="KW-1185">Reference proteome</keyword>
<feature type="domain" description="IstB-like ATP-binding" evidence="1">
    <location>
        <begin position="13"/>
        <end position="247"/>
    </location>
</feature>
<dbReference type="InterPro" id="IPR028350">
    <property type="entry name" value="DNAC/IstB-like"/>
</dbReference>
<reference evidence="3" key="1">
    <citation type="submission" date="2017-02" db="EMBL/GenBank/DDBJ databases">
        <authorList>
            <person name="Varghese N."/>
            <person name="Submissions S."/>
        </authorList>
    </citation>
    <scope>NUCLEOTIDE SEQUENCE [LARGE SCALE GENOMIC DNA]</scope>
    <source>
        <strain evidence="3">DSM 3072</strain>
    </source>
</reference>
<organism evidence="2 3">
    <name type="scientific">Succinivibrio dextrinosolvens DSM 3072</name>
    <dbReference type="NCBI Taxonomy" id="1123324"/>
    <lineage>
        <taxon>Bacteria</taxon>
        <taxon>Pseudomonadati</taxon>
        <taxon>Pseudomonadota</taxon>
        <taxon>Gammaproteobacteria</taxon>
        <taxon>Aeromonadales</taxon>
        <taxon>Succinivibrionaceae</taxon>
        <taxon>Succinivibrio</taxon>
    </lineage>
</organism>
<name>A0A1T4VWX0_9GAMM</name>
<proteinExistence type="predicted"/>
<evidence type="ECO:0000313" key="2">
    <source>
        <dbReference type="EMBL" id="SKA69325.1"/>
    </source>
</evidence>
<accession>A0A1T4VWX0</accession>
<protein>
    <submittedName>
        <fullName evidence="2">DNA replication protein DnaC</fullName>
    </submittedName>
</protein>
<dbReference type="PIRSF" id="PIRSF003073">
    <property type="entry name" value="DNAC_TnpB_IstB"/>
    <property type="match status" value="1"/>
</dbReference>
<dbReference type="Pfam" id="PF01695">
    <property type="entry name" value="IstB_IS21"/>
    <property type="match status" value="1"/>
</dbReference>
<evidence type="ECO:0000313" key="3">
    <source>
        <dbReference type="Proteomes" id="UP000242432"/>
    </source>
</evidence>
<dbReference type="Gene3D" id="3.40.50.300">
    <property type="entry name" value="P-loop containing nucleotide triphosphate hydrolases"/>
    <property type="match status" value="1"/>
</dbReference>
<dbReference type="GO" id="GO:0006260">
    <property type="term" value="P:DNA replication"/>
    <property type="evidence" value="ECO:0007669"/>
    <property type="project" value="TreeGrafter"/>
</dbReference>
<dbReference type="PANTHER" id="PTHR30050:SF4">
    <property type="entry name" value="ATP-BINDING PROTEIN RV3427C IN INSERTION SEQUENCE-RELATED"/>
    <property type="match status" value="1"/>
</dbReference>
<dbReference type="InterPro" id="IPR027417">
    <property type="entry name" value="P-loop_NTPase"/>
</dbReference>
<dbReference type="CDD" id="cd00009">
    <property type="entry name" value="AAA"/>
    <property type="match status" value="1"/>
</dbReference>